<dbReference type="EMBL" id="FNGP01000001">
    <property type="protein sequence ID" value="SDL20909.1"/>
    <property type="molecule type" value="Genomic_DNA"/>
</dbReference>
<feature type="domain" description="GFO/IDH/MocA-like oxidoreductase" evidence="2">
    <location>
        <begin position="133"/>
        <end position="249"/>
    </location>
</feature>
<dbReference type="STRING" id="686624.SAMN04488242_0760"/>
<dbReference type="AlphaFoldDB" id="A0A1G9I6R2"/>
<dbReference type="Gene3D" id="3.40.50.720">
    <property type="entry name" value="NAD(P)-binding Rossmann-like Domain"/>
    <property type="match status" value="1"/>
</dbReference>
<feature type="domain" description="Gfo/Idh/MocA-like oxidoreductase N-terminal" evidence="1">
    <location>
        <begin position="4"/>
        <end position="124"/>
    </location>
</feature>
<dbReference type="Proteomes" id="UP000199475">
    <property type="component" value="Unassembled WGS sequence"/>
</dbReference>
<dbReference type="RefSeq" id="WP_093249006.1">
    <property type="nucleotide sequence ID" value="NZ_FNGP01000001.1"/>
</dbReference>
<gene>
    <name evidence="3" type="ORF">SAMN04488242_0760</name>
</gene>
<dbReference type="PANTHER" id="PTHR43593">
    <property type="match status" value="1"/>
</dbReference>
<dbReference type="Pfam" id="PF01408">
    <property type="entry name" value="GFO_IDH_MocA"/>
    <property type="match status" value="1"/>
</dbReference>
<dbReference type="Gene3D" id="3.30.360.10">
    <property type="entry name" value="Dihydrodipicolinate Reductase, domain 2"/>
    <property type="match status" value="1"/>
</dbReference>
<dbReference type="PANTHER" id="PTHR43593:SF1">
    <property type="entry name" value="INOSITOL 2-DEHYDROGENASE"/>
    <property type="match status" value="1"/>
</dbReference>
<dbReference type="SUPFAM" id="SSF55347">
    <property type="entry name" value="Glyceraldehyde-3-phosphate dehydrogenase-like, C-terminal domain"/>
    <property type="match status" value="1"/>
</dbReference>
<keyword evidence="4" id="KW-1185">Reference proteome</keyword>
<dbReference type="SUPFAM" id="SSF51735">
    <property type="entry name" value="NAD(P)-binding Rossmann-fold domains"/>
    <property type="match status" value="1"/>
</dbReference>
<dbReference type="InterPro" id="IPR055170">
    <property type="entry name" value="GFO_IDH_MocA-like_dom"/>
</dbReference>
<dbReference type="Pfam" id="PF22725">
    <property type="entry name" value="GFO_IDH_MocA_C3"/>
    <property type="match status" value="1"/>
</dbReference>
<evidence type="ECO:0000259" key="1">
    <source>
        <dbReference type="Pfam" id="PF01408"/>
    </source>
</evidence>
<accession>A0A1G9I6R2</accession>
<name>A0A1G9I6R2_9ACTN</name>
<evidence type="ECO:0000313" key="3">
    <source>
        <dbReference type="EMBL" id="SDL20909.1"/>
    </source>
</evidence>
<dbReference type="GO" id="GO:0000166">
    <property type="term" value="F:nucleotide binding"/>
    <property type="evidence" value="ECO:0007669"/>
    <property type="project" value="InterPro"/>
</dbReference>
<reference evidence="3 4" key="1">
    <citation type="submission" date="2016-10" db="EMBL/GenBank/DDBJ databases">
        <authorList>
            <person name="de Groot N.N."/>
        </authorList>
    </citation>
    <scope>NUCLEOTIDE SEQUENCE [LARGE SCALE GENOMIC DNA]</scope>
    <source>
        <strain evidence="3 4">CGMCC 1.9159</strain>
    </source>
</reference>
<protein>
    <submittedName>
        <fullName evidence="3">Myo-inositol 2-dehydrogenase</fullName>
    </submittedName>
</protein>
<evidence type="ECO:0000313" key="4">
    <source>
        <dbReference type="Proteomes" id="UP000199475"/>
    </source>
</evidence>
<dbReference type="InterPro" id="IPR050424">
    <property type="entry name" value="Gfo-Idh-MocA_inositol_DH"/>
</dbReference>
<organism evidence="3 4">
    <name type="scientific">Tessaracoccus oleiagri</name>
    <dbReference type="NCBI Taxonomy" id="686624"/>
    <lineage>
        <taxon>Bacteria</taxon>
        <taxon>Bacillati</taxon>
        <taxon>Actinomycetota</taxon>
        <taxon>Actinomycetes</taxon>
        <taxon>Propionibacteriales</taxon>
        <taxon>Propionibacteriaceae</taxon>
        <taxon>Tessaracoccus</taxon>
    </lineage>
</organism>
<sequence>MQELRVGIVGAGAIGADHARRITERTSGAKVVAVVDPNEERAREVAAIAGGADVLTAVDALIATERVDAVMICSPGRFHEAALLPALQARLPIFCEKPLTPDSASGERVLEAEQRLDRPHIQVGFMRRFDAEYMRLRELVASADAGELLMIHAAHRNARPTNPEYVQQNLIDDSVVHEFDVLSWVAGSPVRSVTVRQGRRNSLSLPHLHEPILVLMELDNGVLVDVEMNVSAQFGYQVTTEAVFEKGVARIGQPSGLELWQEGAFRKAEHTYYDTRFAQAFDTEVQRWVNAVRDGRLVDGPNAWDGFQVALACEAGVEALRTGRTVDVRPATIPEFYAPRVSPASSTLS</sequence>
<proteinExistence type="predicted"/>
<dbReference type="InterPro" id="IPR000683">
    <property type="entry name" value="Gfo/Idh/MocA-like_OxRdtase_N"/>
</dbReference>
<dbReference type="OrthoDB" id="256869at2"/>
<evidence type="ECO:0000259" key="2">
    <source>
        <dbReference type="Pfam" id="PF22725"/>
    </source>
</evidence>
<dbReference type="InterPro" id="IPR036291">
    <property type="entry name" value="NAD(P)-bd_dom_sf"/>
</dbReference>